<reference evidence="3" key="1">
    <citation type="journal article" date="2019" name="Int. J. Syst. Evol. Microbiol.">
        <title>The Global Catalogue of Microorganisms (GCM) 10K type strain sequencing project: providing services to taxonomists for standard genome sequencing and annotation.</title>
        <authorList>
            <consortium name="The Broad Institute Genomics Platform"/>
            <consortium name="The Broad Institute Genome Sequencing Center for Infectious Disease"/>
            <person name="Wu L."/>
            <person name="Ma J."/>
        </authorList>
    </citation>
    <scope>NUCLEOTIDE SEQUENCE [LARGE SCALE GENOMIC DNA]</scope>
    <source>
        <strain evidence="3">KCTC 42182</strain>
    </source>
</reference>
<organism evidence="2 3">
    <name type="scientific">Ferrovibrio xuzhouensis</name>
    <dbReference type="NCBI Taxonomy" id="1576914"/>
    <lineage>
        <taxon>Bacteria</taxon>
        <taxon>Pseudomonadati</taxon>
        <taxon>Pseudomonadota</taxon>
        <taxon>Alphaproteobacteria</taxon>
        <taxon>Rhodospirillales</taxon>
        <taxon>Rhodospirillaceae</taxon>
        <taxon>Ferrovibrio</taxon>
    </lineage>
</organism>
<dbReference type="SUPFAM" id="SSF53850">
    <property type="entry name" value="Periplasmic binding protein-like II"/>
    <property type="match status" value="1"/>
</dbReference>
<gene>
    <name evidence="2" type="ORF">ACFOOQ_04335</name>
</gene>
<dbReference type="Pfam" id="PF13379">
    <property type="entry name" value="NMT1_2"/>
    <property type="match status" value="1"/>
</dbReference>
<comment type="caution">
    <text evidence="2">The sequence shown here is derived from an EMBL/GenBank/DDBJ whole genome shotgun (WGS) entry which is preliminary data.</text>
</comment>
<keyword evidence="1" id="KW-0732">Signal</keyword>
<feature type="signal peptide" evidence="1">
    <location>
        <begin position="1"/>
        <end position="25"/>
    </location>
</feature>
<protein>
    <submittedName>
        <fullName evidence="2">ABC transporter substrate-binding protein</fullName>
    </submittedName>
</protein>
<sequence length="343" mass="35852">MTRTLRILLATAAVLVLGVSGQAMAQQKVRIGQATSSLSFLPVWSARALDSFKAQGLDLEWAAIPGGDPNALAALDAGDLDFVAVGSETPLQAISKGQPFEFIMPLMNKVSLQLVVSNDFMQRKGVSPKDPLAKRLAALKGATLGVSAIKGAQDRAGRWLVAQGGLDPAKDLNVAMIGPPPALNAALQNKQIDAFMLSPPSGAVVEQEGFGKVLVDLADAFPKLKQQPFLVLVAKKPMSAEKKALAVKTVKALLAASAATVKDPKGTAAAIQGKFFAKVKPEVVEAAVKDMTDGIASPRFTAAGIANVIAFASETGTKFDKPLDAKKGENDFWTNAIIDAAKK</sequence>
<keyword evidence="3" id="KW-1185">Reference proteome</keyword>
<evidence type="ECO:0000313" key="2">
    <source>
        <dbReference type="EMBL" id="MFC3674759.1"/>
    </source>
</evidence>
<feature type="chain" id="PRO_5047106381" evidence="1">
    <location>
        <begin position="26"/>
        <end position="343"/>
    </location>
</feature>
<dbReference type="RefSeq" id="WP_379722185.1">
    <property type="nucleotide sequence ID" value="NZ_JBHRYJ010000001.1"/>
</dbReference>
<dbReference type="PANTHER" id="PTHR30024">
    <property type="entry name" value="ALIPHATIC SULFONATES-BINDING PROTEIN-RELATED"/>
    <property type="match status" value="1"/>
</dbReference>
<evidence type="ECO:0000313" key="3">
    <source>
        <dbReference type="Proteomes" id="UP001595711"/>
    </source>
</evidence>
<accession>A0ABV7VBA9</accession>
<proteinExistence type="predicted"/>
<name>A0ABV7VBA9_9PROT</name>
<dbReference type="EMBL" id="JBHRYJ010000001">
    <property type="protein sequence ID" value="MFC3674759.1"/>
    <property type="molecule type" value="Genomic_DNA"/>
</dbReference>
<dbReference type="Gene3D" id="3.40.190.10">
    <property type="entry name" value="Periplasmic binding protein-like II"/>
    <property type="match status" value="2"/>
</dbReference>
<dbReference type="PANTHER" id="PTHR30024:SF42">
    <property type="entry name" value="ALIPHATIC SULFONATES-BINDING PROTEIN-RELATED"/>
    <property type="match status" value="1"/>
</dbReference>
<dbReference type="Proteomes" id="UP001595711">
    <property type="component" value="Unassembled WGS sequence"/>
</dbReference>
<evidence type="ECO:0000256" key="1">
    <source>
        <dbReference type="SAM" id="SignalP"/>
    </source>
</evidence>